<keyword evidence="2" id="KW-0902">Two-component regulatory system</keyword>
<dbReference type="eggNOG" id="COG0784">
    <property type="taxonomic scope" value="Bacteria"/>
</dbReference>
<keyword evidence="1 3" id="KW-0597">Phosphoprotein</keyword>
<dbReference type="PANTHER" id="PTHR45339:SF1">
    <property type="entry name" value="HYBRID SIGNAL TRANSDUCTION HISTIDINE KINASE J"/>
    <property type="match status" value="1"/>
</dbReference>
<dbReference type="PANTHER" id="PTHR45339">
    <property type="entry name" value="HYBRID SIGNAL TRANSDUCTION HISTIDINE KINASE J"/>
    <property type="match status" value="1"/>
</dbReference>
<accession>A0A078KT56</accession>
<feature type="domain" description="Response regulatory" evidence="4">
    <location>
        <begin position="15"/>
        <end position="134"/>
    </location>
</feature>
<evidence type="ECO:0000259" key="4">
    <source>
        <dbReference type="PROSITE" id="PS50110"/>
    </source>
</evidence>
<dbReference type="PROSITE" id="PS50110">
    <property type="entry name" value="RESPONSE_REGULATORY"/>
    <property type="match status" value="1"/>
</dbReference>
<dbReference type="SMART" id="SM00448">
    <property type="entry name" value="REC"/>
    <property type="match status" value="1"/>
</dbReference>
<gene>
    <name evidence="5" type="primary">rcsC</name>
    <name evidence="5" type="ORF">BN59_00518</name>
</gene>
<keyword evidence="5" id="KW-0808">Transferase</keyword>
<dbReference type="InterPro" id="IPR001789">
    <property type="entry name" value="Sig_transdc_resp-reg_receiver"/>
</dbReference>
<dbReference type="Proteomes" id="UP000044071">
    <property type="component" value="Unassembled WGS sequence"/>
</dbReference>
<dbReference type="SUPFAM" id="SSF52172">
    <property type="entry name" value="CheY-like"/>
    <property type="match status" value="1"/>
</dbReference>
<dbReference type="RefSeq" id="WP_043872824.1">
    <property type="nucleotide sequence ID" value="NZ_CCVW01000001.1"/>
</dbReference>
<feature type="modified residue" description="4-aspartylphosphate" evidence="3">
    <location>
        <position position="64"/>
    </location>
</feature>
<dbReference type="Pfam" id="PF00072">
    <property type="entry name" value="Response_reg"/>
    <property type="match status" value="1"/>
</dbReference>
<dbReference type="Gene3D" id="3.40.50.2300">
    <property type="match status" value="1"/>
</dbReference>
<dbReference type="CDD" id="cd17546">
    <property type="entry name" value="REC_hyHK_CKI1_RcsC-like"/>
    <property type="match status" value="1"/>
</dbReference>
<keyword evidence="5" id="KW-0418">Kinase</keyword>
<evidence type="ECO:0000256" key="1">
    <source>
        <dbReference type="ARBA" id="ARBA00022553"/>
    </source>
</evidence>
<evidence type="ECO:0000256" key="2">
    <source>
        <dbReference type="ARBA" id="ARBA00023012"/>
    </source>
</evidence>
<dbReference type="OrthoDB" id="5634458at2"/>
<reference evidence="5 6" key="1">
    <citation type="submission" date="2014-06" db="EMBL/GenBank/DDBJ databases">
        <authorList>
            <person name="Urmite Genomes Urmite Genomes"/>
        </authorList>
    </citation>
    <scope>NUCLEOTIDE SEQUENCE [LARGE SCALE GENOMIC DNA]</scope>
</reference>
<dbReference type="STRING" id="1034943.BN59_00518"/>
<dbReference type="AlphaFoldDB" id="A0A078KT56"/>
<protein>
    <submittedName>
        <fullName evidence="5">Sensor kinase protein RcsC</fullName>
    </submittedName>
</protein>
<dbReference type="EMBL" id="CCSB01000001">
    <property type="protein sequence ID" value="CDZ76251.1"/>
    <property type="molecule type" value="Genomic_DNA"/>
</dbReference>
<organism evidence="5 6">
    <name type="scientific">Legionella massiliensis</name>
    <dbReference type="NCBI Taxonomy" id="1034943"/>
    <lineage>
        <taxon>Bacteria</taxon>
        <taxon>Pseudomonadati</taxon>
        <taxon>Pseudomonadota</taxon>
        <taxon>Gammaproteobacteria</taxon>
        <taxon>Legionellales</taxon>
        <taxon>Legionellaceae</taxon>
        <taxon>Legionella</taxon>
    </lineage>
</organism>
<evidence type="ECO:0000313" key="6">
    <source>
        <dbReference type="Proteomes" id="UP000044071"/>
    </source>
</evidence>
<keyword evidence="6" id="KW-1185">Reference proteome</keyword>
<proteinExistence type="predicted"/>
<evidence type="ECO:0000313" key="5">
    <source>
        <dbReference type="EMBL" id="CDZ76251.1"/>
    </source>
</evidence>
<dbReference type="GO" id="GO:0000160">
    <property type="term" value="P:phosphorelay signal transduction system"/>
    <property type="evidence" value="ECO:0007669"/>
    <property type="project" value="UniProtKB-KW"/>
</dbReference>
<sequence>MTITNPSFLPLTSPLVLLVEDNTVALKLVETIVAQTGCRFVSVTDGESALELAKSVDFELIITDLGLPGISGAELASQIREREKALNLEQVPIIGLTAQKLNESESKCLQAGMNKVLNKPLYLNEMHELIFQFVSQDFADHRRDFC</sequence>
<dbReference type="InterPro" id="IPR011006">
    <property type="entry name" value="CheY-like_superfamily"/>
</dbReference>
<evidence type="ECO:0000256" key="3">
    <source>
        <dbReference type="PROSITE-ProRule" id="PRU00169"/>
    </source>
</evidence>
<dbReference type="GO" id="GO:0016301">
    <property type="term" value="F:kinase activity"/>
    <property type="evidence" value="ECO:0007669"/>
    <property type="project" value="UniProtKB-KW"/>
</dbReference>
<name>A0A078KT56_9GAMM</name>